<reference evidence="1" key="1">
    <citation type="submission" date="2022-08" db="EMBL/GenBank/DDBJ databases">
        <title>Genome Sequence of Lecanicillium fungicola.</title>
        <authorList>
            <person name="Buettner E."/>
        </authorList>
    </citation>
    <scope>NUCLEOTIDE SEQUENCE</scope>
    <source>
        <strain evidence="1">Babe33</strain>
    </source>
</reference>
<proteinExistence type="predicted"/>
<protein>
    <submittedName>
        <fullName evidence="1">Uncharacterized protein</fullName>
    </submittedName>
</protein>
<accession>A0ACC1N7H4</accession>
<dbReference type="EMBL" id="JANJQO010000737">
    <property type="protein sequence ID" value="KAJ2975192.1"/>
    <property type="molecule type" value="Genomic_DNA"/>
</dbReference>
<sequence length="271" mass="30079">MAAKTSVEEPTPLAIKSVRHDKILLFGDSLTELSSDILTLSFALTPALQHHYFRKLAVVPRGYGGYSSEHLRQILVPTIRAETAAGESIKLLLIEVGTNDVNKNDMHYVPIDRYKENLRWMIDTSLSAGVERIIIVGPGPIDEAMFPGEEEKTMAGMMQYAAAAGEVAQDCKIPFLDMWHALMDAAGWKEGATIPGQGNTQPSAALSRLLTDGVHLTGDGYRIWYTKLLETIRDNFPEIQPENLPTVLPHIYDVDRRNLPATLWQDVAVKK</sequence>
<comment type="caution">
    <text evidence="1">The sequence shown here is derived from an EMBL/GenBank/DDBJ whole genome shotgun (WGS) entry which is preliminary data.</text>
</comment>
<evidence type="ECO:0000313" key="2">
    <source>
        <dbReference type="Proteomes" id="UP001143910"/>
    </source>
</evidence>
<gene>
    <name evidence="1" type="ORF">NQ176_g5653</name>
</gene>
<keyword evidence="2" id="KW-1185">Reference proteome</keyword>
<dbReference type="Proteomes" id="UP001143910">
    <property type="component" value="Unassembled WGS sequence"/>
</dbReference>
<organism evidence="1 2">
    <name type="scientific">Zarea fungicola</name>
    <dbReference type="NCBI Taxonomy" id="93591"/>
    <lineage>
        <taxon>Eukaryota</taxon>
        <taxon>Fungi</taxon>
        <taxon>Dikarya</taxon>
        <taxon>Ascomycota</taxon>
        <taxon>Pezizomycotina</taxon>
        <taxon>Sordariomycetes</taxon>
        <taxon>Hypocreomycetidae</taxon>
        <taxon>Hypocreales</taxon>
        <taxon>Cordycipitaceae</taxon>
        <taxon>Zarea</taxon>
    </lineage>
</organism>
<evidence type="ECO:0000313" key="1">
    <source>
        <dbReference type="EMBL" id="KAJ2975192.1"/>
    </source>
</evidence>
<name>A0ACC1N7H4_9HYPO</name>